<dbReference type="EMBL" id="JPKZ01003186">
    <property type="protein sequence ID" value="KHN72865.1"/>
    <property type="molecule type" value="Genomic_DNA"/>
</dbReference>
<evidence type="ECO:0000313" key="7">
    <source>
        <dbReference type="Proteomes" id="UP000031036"/>
    </source>
</evidence>
<evidence type="ECO:0000256" key="5">
    <source>
        <dbReference type="SAM" id="MobiDB-lite"/>
    </source>
</evidence>
<dbReference type="GO" id="GO:0005179">
    <property type="term" value="F:hormone activity"/>
    <property type="evidence" value="ECO:0007669"/>
    <property type="project" value="UniProtKB-KW"/>
</dbReference>
<evidence type="ECO:0000313" key="6">
    <source>
        <dbReference type="EMBL" id="KHN72865.1"/>
    </source>
</evidence>
<comment type="subunit">
    <text evidence="2">Homodimer; disulfide-linked.</text>
</comment>
<feature type="compositionally biased region" description="Basic and acidic residues" evidence="5">
    <location>
        <begin position="800"/>
        <end position="814"/>
    </location>
</feature>
<sequence length="1063" mass="116544">MDGGARRGSKRSFGGAPPMESVEKKRRRATSTGYIPFQPIEIPSSWKKHPHTMQEVVWNAVSSCQYDDPEKKERLCTAVMDALSGEKTLKASSFFHGVPFTTVQTYFHRSREAMTKAMLTIDERDNEPPNQIQVPVPLTTASYDGHSSDSEQSNEKKCGKLDSVLGLLAAKMEQRANSEENSASPDCYAPTGSNKRKPKSVHRVVNEPIANDEEGTFADSLYDMVYFGSSDEPSLYGQPGVTVDGEMSDTTSDELDGSEDFAGDEYARKVAEGIVERSAVGKSTKEACERYCLTTDYLEAYFGAFREVMQQSGSTSFIAWNGFADTGTTSNVTVSDGLSEANGSKGSKVSDGKKGCEKESYVVGPPLDPSDKKRIAAIDACIEDVCKPSLYSAEQKEKLHKAISMVVRGERTVNAAANIMQLPSSTLHPYVHKARVALGSLLPPQASGPTLWNSNKKIHEAAEQSSPATESNEETNQNTSINLEEIDEVLTGLLKNANCDESSKDKIYQATLMVLAENVSTIEAAKRCGIPANAVQPYVNKARSCFEQSVVAATHNKKSEAPLKDRSGVQQPTDVASDEEVRNVVEKLLSSCSARNTRREKLLSAVSSAVSGKLTIKDACQLEGLPASTVHPYVSKARHMLGARCPEPKVLNSPQGVTTHSSSTSLTVTQARFVVPVTDPDSDELQEAGSSNEVTALKVMNRTRLEMGSEIDKVLQQRGYKGVGRNLREALLGALFDHSDASKLCSQHHISPSTLNNYLKIIKKKVKSKKDDIKKEVDEDSPRKAEVMMLVVESESVERKAGEIREEKTAHKEIAQSSGRTIPHTRSHAAQRSSVGGLAKMDHEMGNGVLLCNVNAMALHDDAALACKQRRIKLLISFLIDRQYQRSAKDQEMLYKGLEHVLFDGLLVEEATENNEGLNGCVLRAYAKRCREINRCIMSEFPIFKEEVQEIAQKFPVAPPEKQHNSTTPIRNDKSASNRAAEEHSVTTEWLNKVLVGPAIAPMTSYIKKLGSVNFPVGTDLVIGLAEQTLSTIAGVHKVPQQLWKKWAQVYCNEHGYLLESDI</sequence>
<organism evidence="6 7">
    <name type="scientific">Toxocara canis</name>
    <name type="common">Canine roundworm</name>
    <dbReference type="NCBI Taxonomy" id="6265"/>
    <lineage>
        <taxon>Eukaryota</taxon>
        <taxon>Metazoa</taxon>
        <taxon>Ecdysozoa</taxon>
        <taxon>Nematoda</taxon>
        <taxon>Chromadorea</taxon>
        <taxon>Rhabditida</taxon>
        <taxon>Spirurina</taxon>
        <taxon>Ascaridomorpha</taxon>
        <taxon>Ascaridoidea</taxon>
        <taxon>Toxocaridae</taxon>
        <taxon>Toxocara</taxon>
    </lineage>
</organism>
<evidence type="ECO:0000256" key="1">
    <source>
        <dbReference type="ARBA" id="ARBA00008693"/>
    </source>
</evidence>
<dbReference type="STRING" id="6265.A0A0B2UVK9"/>
<feature type="region of interest" description="Disordered" evidence="5">
    <location>
        <begin position="122"/>
        <end position="157"/>
    </location>
</feature>
<reference evidence="6 7" key="1">
    <citation type="submission" date="2014-11" db="EMBL/GenBank/DDBJ databases">
        <title>Genetic blueprint of the zoonotic pathogen Toxocara canis.</title>
        <authorList>
            <person name="Zhu X.-Q."/>
            <person name="Korhonen P.K."/>
            <person name="Cai H."/>
            <person name="Young N.D."/>
            <person name="Nejsum P."/>
            <person name="von Samson-Himmelstjerna G."/>
            <person name="Boag P.R."/>
            <person name="Tan P."/>
            <person name="Li Q."/>
            <person name="Min J."/>
            <person name="Yang Y."/>
            <person name="Wang X."/>
            <person name="Fang X."/>
            <person name="Hall R.S."/>
            <person name="Hofmann A."/>
            <person name="Sternberg P.W."/>
            <person name="Jex A.R."/>
            <person name="Gasser R.B."/>
        </authorList>
    </citation>
    <scope>NUCLEOTIDE SEQUENCE [LARGE SCALE GENOMIC DNA]</scope>
    <source>
        <strain evidence="6">PN_DK_2014</strain>
    </source>
</reference>
<name>A0A0B2UVK9_TOXCA</name>
<dbReference type="GO" id="GO:0006874">
    <property type="term" value="P:intracellular calcium ion homeostasis"/>
    <property type="evidence" value="ECO:0007669"/>
    <property type="project" value="TreeGrafter"/>
</dbReference>
<dbReference type="GO" id="GO:0005615">
    <property type="term" value="C:extracellular space"/>
    <property type="evidence" value="ECO:0007669"/>
    <property type="project" value="TreeGrafter"/>
</dbReference>
<feature type="region of interest" description="Disordered" evidence="5">
    <location>
        <begin position="175"/>
        <end position="202"/>
    </location>
</feature>
<evidence type="ECO:0000256" key="4">
    <source>
        <dbReference type="ARBA" id="ARBA00023157"/>
    </source>
</evidence>
<dbReference type="Proteomes" id="UP000031036">
    <property type="component" value="Unassembled WGS sequence"/>
</dbReference>
<proteinExistence type="inferred from homology"/>
<feature type="compositionally biased region" description="Polar residues" evidence="5">
    <location>
        <begin position="463"/>
        <end position="481"/>
    </location>
</feature>
<feature type="compositionally biased region" description="Basic and acidic residues" evidence="5">
    <location>
        <begin position="146"/>
        <end position="157"/>
    </location>
</feature>
<evidence type="ECO:0000256" key="3">
    <source>
        <dbReference type="ARBA" id="ARBA00022702"/>
    </source>
</evidence>
<feature type="region of interest" description="Disordered" evidence="5">
    <location>
        <begin position="1"/>
        <end position="34"/>
    </location>
</feature>
<protein>
    <recommendedName>
        <fullName evidence="8">HTH psq-type domain-containing protein</fullName>
    </recommendedName>
</protein>
<accession>A0A0B2UVK9</accession>
<comment type="caution">
    <text evidence="6">The sequence shown here is derived from an EMBL/GenBank/DDBJ whole genome shotgun (WGS) entry which is preliminary data.</text>
</comment>
<gene>
    <name evidence="6" type="ORF">Tcan_12546</name>
</gene>
<feature type="region of interest" description="Disordered" evidence="5">
    <location>
        <begin position="956"/>
        <end position="982"/>
    </location>
</feature>
<feature type="region of interest" description="Disordered" evidence="5">
    <location>
        <begin position="800"/>
        <end position="832"/>
    </location>
</feature>
<dbReference type="PANTHER" id="PTHR11245">
    <property type="entry name" value="STANNIOCALCIN"/>
    <property type="match status" value="1"/>
</dbReference>
<keyword evidence="3" id="KW-0372">Hormone</keyword>
<feature type="region of interest" description="Disordered" evidence="5">
    <location>
        <begin position="459"/>
        <end position="481"/>
    </location>
</feature>
<keyword evidence="7" id="KW-1185">Reference proteome</keyword>
<keyword evidence="4" id="KW-1015">Disulfide bond</keyword>
<dbReference type="InterPro" id="IPR004978">
    <property type="entry name" value="Stanniocalcin"/>
</dbReference>
<comment type="similarity">
    <text evidence="1">Belongs to the stanniocalcin family.</text>
</comment>
<dbReference type="AlphaFoldDB" id="A0A0B2UVK9"/>
<dbReference type="OrthoDB" id="5805553at2759"/>
<evidence type="ECO:0000256" key="2">
    <source>
        <dbReference type="ARBA" id="ARBA00011748"/>
    </source>
</evidence>
<feature type="compositionally biased region" description="Basic and acidic residues" evidence="5">
    <location>
        <begin position="971"/>
        <end position="982"/>
    </location>
</feature>
<dbReference type="PANTHER" id="PTHR11245:SF6">
    <property type="entry name" value="DUF19 DOMAIN-CONTAINING PROTEIN"/>
    <property type="match status" value="1"/>
</dbReference>
<evidence type="ECO:0008006" key="8">
    <source>
        <dbReference type="Google" id="ProtNLM"/>
    </source>
</evidence>